<evidence type="ECO:0000313" key="15">
    <source>
        <dbReference type="EMBL" id="MDI5973339.1"/>
    </source>
</evidence>
<evidence type="ECO:0000256" key="11">
    <source>
        <dbReference type="ARBA" id="ARBA00038000"/>
    </source>
</evidence>
<keyword evidence="7" id="KW-0067">ATP-binding</keyword>
<evidence type="ECO:0000256" key="8">
    <source>
        <dbReference type="ARBA" id="ARBA00022881"/>
    </source>
</evidence>
<dbReference type="EMBL" id="JABXJJ020000044">
    <property type="protein sequence ID" value="MDI5973339.1"/>
    <property type="molecule type" value="Genomic_DNA"/>
</dbReference>
<dbReference type="GO" id="GO:0003677">
    <property type="term" value="F:DNA binding"/>
    <property type="evidence" value="ECO:0007669"/>
    <property type="project" value="UniProtKB-KW"/>
</dbReference>
<keyword evidence="5" id="KW-0227">DNA damage</keyword>
<keyword evidence="6" id="KW-0228">DNA excision</keyword>
<dbReference type="GO" id="GO:0006281">
    <property type="term" value="P:DNA repair"/>
    <property type="evidence" value="ECO:0007669"/>
    <property type="project" value="UniProtKB-KW"/>
</dbReference>
<dbReference type="PROSITE" id="PS50893">
    <property type="entry name" value="ABC_TRANSPORTER_2"/>
    <property type="match status" value="2"/>
</dbReference>
<dbReference type="GO" id="GO:0005737">
    <property type="term" value="C:cytoplasm"/>
    <property type="evidence" value="ECO:0007669"/>
    <property type="project" value="UniProtKB-SubCell"/>
</dbReference>
<dbReference type="GO" id="GO:0004518">
    <property type="term" value="F:nuclease activity"/>
    <property type="evidence" value="ECO:0007669"/>
    <property type="project" value="UniProtKB-KW"/>
</dbReference>
<evidence type="ECO:0000256" key="2">
    <source>
        <dbReference type="ARBA" id="ARBA00022490"/>
    </source>
</evidence>
<gene>
    <name evidence="15" type="ORF">POF50_029025</name>
</gene>
<reference evidence="15" key="1">
    <citation type="submission" date="2023-05" db="EMBL/GenBank/DDBJ databases">
        <title>Streptantibioticus silvisoli sp. nov., acidotolerant actinomycetes 1 from pine litter.</title>
        <authorList>
            <person name="Swiecimska M."/>
            <person name="Golinska P."/>
            <person name="Sangal V."/>
            <person name="Wachnowicz B."/>
            <person name="Goodfellow M."/>
        </authorList>
    </citation>
    <scope>NUCLEOTIDE SEQUENCE</scope>
    <source>
        <strain evidence="15">SL13</strain>
    </source>
</reference>
<dbReference type="AlphaFoldDB" id="A0AA90HAQ0"/>
<evidence type="ECO:0000256" key="12">
    <source>
        <dbReference type="ARBA" id="ARBA00039316"/>
    </source>
</evidence>
<accession>A0AA90HAQ0</accession>
<evidence type="ECO:0000256" key="7">
    <source>
        <dbReference type="ARBA" id="ARBA00022840"/>
    </source>
</evidence>
<dbReference type="SUPFAM" id="SSF52540">
    <property type="entry name" value="P-loop containing nucleoside triphosphate hydrolases"/>
    <property type="match status" value="2"/>
</dbReference>
<evidence type="ECO:0000256" key="3">
    <source>
        <dbReference type="ARBA" id="ARBA00022737"/>
    </source>
</evidence>
<evidence type="ECO:0000256" key="5">
    <source>
        <dbReference type="ARBA" id="ARBA00022763"/>
    </source>
</evidence>
<organism evidence="15">
    <name type="scientific">Streptantibioticus silvisoli</name>
    <dbReference type="NCBI Taxonomy" id="2705255"/>
    <lineage>
        <taxon>Bacteria</taxon>
        <taxon>Bacillati</taxon>
        <taxon>Actinomycetota</taxon>
        <taxon>Actinomycetes</taxon>
        <taxon>Kitasatosporales</taxon>
        <taxon>Streptomycetaceae</taxon>
        <taxon>Streptantibioticus</taxon>
    </lineage>
</organism>
<dbReference type="InterPro" id="IPR003439">
    <property type="entry name" value="ABC_transporter-like_ATP-bd"/>
</dbReference>
<dbReference type="Gene3D" id="1.10.8.280">
    <property type="entry name" value="ABC transporter ATPase domain-like"/>
    <property type="match status" value="1"/>
</dbReference>
<keyword evidence="10" id="KW-0234">DNA repair</keyword>
<keyword evidence="4" id="KW-0547">Nucleotide-binding</keyword>
<proteinExistence type="inferred from homology"/>
<dbReference type="InterPro" id="IPR027417">
    <property type="entry name" value="P-loop_NTPase"/>
</dbReference>
<evidence type="ECO:0000256" key="9">
    <source>
        <dbReference type="ARBA" id="ARBA00023125"/>
    </source>
</evidence>
<evidence type="ECO:0000256" key="6">
    <source>
        <dbReference type="ARBA" id="ARBA00022769"/>
    </source>
</evidence>
<evidence type="ECO:0000256" key="4">
    <source>
        <dbReference type="ARBA" id="ARBA00022741"/>
    </source>
</evidence>
<dbReference type="Gene3D" id="1.20.1580.10">
    <property type="entry name" value="ABC transporter ATPase like domain"/>
    <property type="match status" value="2"/>
</dbReference>
<evidence type="ECO:0000256" key="13">
    <source>
        <dbReference type="ARBA" id="ARBA00042156"/>
    </source>
</evidence>
<evidence type="ECO:0000259" key="14">
    <source>
        <dbReference type="PROSITE" id="PS50893"/>
    </source>
</evidence>
<dbReference type="PANTHER" id="PTHR43152:SF3">
    <property type="entry name" value="UVRABC SYSTEM PROTEIN A"/>
    <property type="match status" value="1"/>
</dbReference>
<comment type="subcellular location">
    <subcellularLocation>
        <location evidence="1">Cytoplasm</location>
    </subcellularLocation>
</comment>
<protein>
    <recommendedName>
        <fullName evidence="12">UvrABC system protein A</fullName>
    </recommendedName>
    <alternativeName>
        <fullName evidence="13">Excinuclease ABC subunit A</fullName>
    </alternativeName>
</protein>
<evidence type="ECO:0000256" key="1">
    <source>
        <dbReference type="ARBA" id="ARBA00004496"/>
    </source>
</evidence>
<comment type="similarity">
    <text evidence="11">Belongs to the ABC transporter superfamily. UvrA family.</text>
</comment>
<keyword evidence="3" id="KW-0677">Repeat</keyword>
<evidence type="ECO:0000256" key="10">
    <source>
        <dbReference type="ARBA" id="ARBA00023204"/>
    </source>
</evidence>
<feature type="domain" description="ABC transporter" evidence="14">
    <location>
        <begin position="6"/>
        <end position="443"/>
    </location>
</feature>
<keyword evidence="2" id="KW-0963">Cytoplasm</keyword>
<dbReference type="GO" id="GO:0016887">
    <property type="term" value="F:ATP hydrolysis activity"/>
    <property type="evidence" value="ECO:0007669"/>
    <property type="project" value="InterPro"/>
</dbReference>
<keyword evidence="9" id="KW-0238">DNA-binding</keyword>
<keyword evidence="8" id="KW-0267">Excision nuclease</keyword>
<feature type="domain" description="ABC transporter" evidence="14">
    <location>
        <begin position="451"/>
        <end position="753"/>
    </location>
</feature>
<dbReference type="PANTHER" id="PTHR43152">
    <property type="entry name" value="UVRABC SYSTEM PROTEIN A"/>
    <property type="match status" value="1"/>
</dbReference>
<sequence length="763" mass="81968">MDPHAAAGEAVIRVVGAATNNLRNITVDVPKKALTVVTGISGSGKSSLVLDTIAAEAQRLVNDSYSSFVRNRLPHMPAPEVQSMSGLTFTAIIDQRRFTGNARSTVSTASDLAPLIRLVFSRIAEPSAGYSPAYSFNDPAGMCPDCEGLGSVVDIDVAELIDPQKNINEGPVRFSQFRPGVYRWKRFAYCGLFDREKPLKDYTDEEMNLFLYADQMKLPNPDPRFPKTARFDGVVTRMRDVYVKNRPAKISSQVREELDRLTTHRVCPACDGARLNAAARASLIDGLSIVDWSAMPVAELRALLEKVKDPRVEPALVGIRRTVDALLSVGLGYLSLDRESSTLSGGEAQRVKIVRHLGSALTDITYVFDEPSTGLHPADVQRLNRLLLRLRDAGNTVLVVEHHPQVIRIADQVIDMGPGAGSQGGLVQFQGTPQALRGSDTVTGRLISTPLKLTRAVREPRARVRVENASAHNLTGFDVDIPIGVLTAVTGVAGSGKSSLATNELPCQQPEFTVVGQDPLRGGVRSMSLSILGVADSVRDAFSASCGLEPAWFSFNSKGACPNCNGKGYVTTELAFLDDVATACEVCGGERFNHTALNVRLEGHTIADVLKMSAGPVAALFPDRPDIVATMGWLERVGLGYVAVGQSLDTFSGGEKQRLLLARHLSGSPDFAEERIVLDEPTTGLHPSDVERLDLLFAELVDAGATLVVVEHDLRVVAQADHVIDIGPGAGTDGGRLIFAGTPSELMRQKDSLTGRALTAATR</sequence>
<name>A0AA90HAQ0_9ACTN</name>
<dbReference type="GO" id="GO:0005524">
    <property type="term" value="F:ATP binding"/>
    <property type="evidence" value="ECO:0007669"/>
    <property type="project" value="UniProtKB-KW"/>
</dbReference>
<dbReference type="RefSeq" id="WP_271312787.1">
    <property type="nucleotide sequence ID" value="NZ_JABXJJ020000044.1"/>
</dbReference>
<comment type="caution">
    <text evidence="15">The sequence shown here is derived from an EMBL/GenBank/DDBJ whole genome shotgun (WGS) entry which is preliminary data.</text>
</comment>
<dbReference type="Gene3D" id="3.40.50.300">
    <property type="entry name" value="P-loop containing nucleotide triphosphate hydrolases"/>
    <property type="match status" value="3"/>
</dbReference>